<dbReference type="InterPro" id="IPR036318">
    <property type="entry name" value="FAD-bd_PCMH-like_sf"/>
</dbReference>
<dbReference type="Gene3D" id="1.10.45.10">
    <property type="entry name" value="Vanillyl-alcohol Oxidase, Chain A, domain 4"/>
    <property type="match status" value="1"/>
</dbReference>
<evidence type="ECO:0000313" key="4">
    <source>
        <dbReference type="Proteomes" id="UP000643525"/>
    </source>
</evidence>
<dbReference type="PROSITE" id="PS51387">
    <property type="entry name" value="FAD_PCMH"/>
    <property type="match status" value="1"/>
</dbReference>
<dbReference type="InterPro" id="IPR016171">
    <property type="entry name" value="Vanillyl_alc_oxidase_C-sub2"/>
</dbReference>
<feature type="domain" description="FAD-binding PCMH-type" evidence="2">
    <location>
        <begin position="23"/>
        <end position="197"/>
    </location>
</feature>
<evidence type="ECO:0000259" key="2">
    <source>
        <dbReference type="PROSITE" id="PS51387"/>
    </source>
</evidence>
<dbReference type="Pfam" id="PF04030">
    <property type="entry name" value="ALO"/>
    <property type="match status" value="2"/>
</dbReference>
<dbReference type="PIRSF" id="PIRSF000136">
    <property type="entry name" value="LGO_GLO"/>
    <property type="match status" value="1"/>
</dbReference>
<dbReference type="InterPro" id="IPR010031">
    <property type="entry name" value="FAD_lactone_oxidase-like"/>
</dbReference>
<organism evidence="3 4">
    <name type="scientific">Nesterenkonia lutea</name>
    <dbReference type="NCBI Taxonomy" id="272919"/>
    <lineage>
        <taxon>Bacteria</taxon>
        <taxon>Bacillati</taxon>
        <taxon>Actinomycetota</taxon>
        <taxon>Actinomycetes</taxon>
        <taxon>Micrococcales</taxon>
        <taxon>Micrococcaceae</taxon>
        <taxon>Nesterenkonia</taxon>
    </lineage>
</organism>
<dbReference type="SUPFAM" id="SSF56176">
    <property type="entry name" value="FAD-binding/transporter-associated domain-like"/>
    <property type="match status" value="1"/>
</dbReference>
<dbReference type="Gene3D" id="3.30.70.2520">
    <property type="match status" value="1"/>
</dbReference>
<protein>
    <submittedName>
        <fullName evidence="3">FAD/FMN-containing dehydrogenase</fullName>
    </submittedName>
</protein>
<dbReference type="PANTHER" id="PTHR43762">
    <property type="entry name" value="L-GULONOLACTONE OXIDASE"/>
    <property type="match status" value="1"/>
</dbReference>
<proteinExistence type="predicted"/>
<dbReference type="InterPro" id="IPR016166">
    <property type="entry name" value="FAD-bd_PCMH"/>
</dbReference>
<accession>A0ABR9JBP9</accession>
<dbReference type="InterPro" id="IPR006094">
    <property type="entry name" value="Oxid_FAD_bind_N"/>
</dbReference>
<gene>
    <name evidence="3" type="ORF">H4W27_000474</name>
</gene>
<dbReference type="PANTHER" id="PTHR43762:SF1">
    <property type="entry name" value="D-ARABINONO-1,4-LACTONE OXIDASE"/>
    <property type="match status" value="1"/>
</dbReference>
<dbReference type="InterPro" id="IPR016167">
    <property type="entry name" value="FAD-bd_PCMH_sub1"/>
</dbReference>
<keyword evidence="1" id="KW-0560">Oxidoreductase</keyword>
<dbReference type="InterPro" id="IPR007173">
    <property type="entry name" value="ALO_C"/>
</dbReference>
<keyword evidence="4" id="KW-1185">Reference proteome</keyword>
<dbReference type="InterPro" id="IPR016169">
    <property type="entry name" value="FAD-bd_PCMH_sub2"/>
</dbReference>
<dbReference type="Gene3D" id="3.30.43.10">
    <property type="entry name" value="Uridine Diphospho-n-acetylenolpyruvylglucosamine Reductase, domain 2"/>
    <property type="match status" value="1"/>
</dbReference>
<name>A0ABR9JBP9_9MICC</name>
<dbReference type="EMBL" id="JADBED010000001">
    <property type="protein sequence ID" value="MBE1523356.1"/>
    <property type="molecule type" value="Genomic_DNA"/>
</dbReference>
<dbReference type="Gene3D" id="3.30.465.10">
    <property type="match status" value="1"/>
</dbReference>
<evidence type="ECO:0000313" key="3">
    <source>
        <dbReference type="EMBL" id="MBE1523356.1"/>
    </source>
</evidence>
<evidence type="ECO:0000256" key="1">
    <source>
        <dbReference type="ARBA" id="ARBA00023002"/>
    </source>
</evidence>
<reference evidence="3 4" key="1">
    <citation type="submission" date="2020-10" db="EMBL/GenBank/DDBJ databases">
        <title>Sequencing the genomes of 1000 actinobacteria strains.</title>
        <authorList>
            <person name="Klenk H.-P."/>
        </authorList>
    </citation>
    <scope>NUCLEOTIDE SEQUENCE [LARGE SCALE GENOMIC DNA]</scope>
    <source>
        <strain evidence="3 4">DSM 15666</strain>
    </source>
</reference>
<dbReference type="Pfam" id="PF01565">
    <property type="entry name" value="FAD_binding_4"/>
    <property type="match status" value="1"/>
</dbReference>
<comment type="caution">
    <text evidence="3">The sequence shown here is derived from an EMBL/GenBank/DDBJ whole genome shotgun (WGS) entry which is preliminary data.</text>
</comment>
<dbReference type="Proteomes" id="UP000643525">
    <property type="component" value="Unassembled WGS sequence"/>
</dbReference>
<dbReference type="RefSeq" id="WP_192594518.1">
    <property type="nucleotide sequence ID" value="NZ_BAAALJ010000017.1"/>
</dbReference>
<sequence length="414" mass="45943">MKTAPPEACSEGDPRFTNWSGSVSFTARKLLRPRDEAAVAGLVRSTVQTGGVLRPVGSGHSSTPLMATENVLVSLDDMSGLLGHDSEAGLATVLPGTGLEDLGAQLDDVGLALKNFGDVNYQTIAGAIGTGTHGTGEDLGNLSSALVGGRMVTGTGEVLSFGVDAGEAPDSELTRAVQVSLGALGILTSLTLRVRPAYHLHRLYVMTHIDWVLEHFDEYAAAYRHVDFYWYPRSDLAQIRILDEPGKLDGIDLPGQVKREETGPSYKIIPNHRDLRFDEMEYMLPRESGLAAFREARERIKERHRAKVGWRVLVRTIAPDQAMLSNARERPTMTIALLQNAELEHRAYFEDMEPLMLRYGGRPHWGKKHTRTAEHLSQMYPEWDRFRELRQELDPQGIYLNDHLRTILGEEGHS</sequence>